<dbReference type="GO" id="GO:0004519">
    <property type="term" value="F:endonuclease activity"/>
    <property type="evidence" value="ECO:0007669"/>
    <property type="project" value="InterPro"/>
</dbReference>
<organism evidence="3 4">
    <name type="scientific">Candidatus Macondimonas diazotrophica</name>
    <dbReference type="NCBI Taxonomy" id="2305248"/>
    <lineage>
        <taxon>Bacteria</taxon>
        <taxon>Pseudomonadati</taxon>
        <taxon>Pseudomonadota</taxon>
        <taxon>Gammaproteobacteria</taxon>
        <taxon>Chromatiales</taxon>
        <taxon>Ectothiorhodospiraceae</taxon>
        <taxon>Candidatus Macondimonas</taxon>
    </lineage>
</organism>
<dbReference type="InterPro" id="IPR027434">
    <property type="entry name" value="Homing_endonucl"/>
</dbReference>
<gene>
    <name evidence="3" type="ORF">E4680_11740</name>
</gene>
<dbReference type="PROSITE" id="PS51331">
    <property type="entry name" value="THYX"/>
    <property type="match status" value="1"/>
</dbReference>
<dbReference type="PROSITE" id="PS50817">
    <property type="entry name" value="INTEIN_N_TER"/>
    <property type="match status" value="1"/>
</dbReference>
<dbReference type="GO" id="GO:0016539">
    <property type="term" value="P:intein-mediated protein splicing"/>
    <property type="evidence" value="ECO:0007669"/>
    <property type="project" value="InterPro"/>
</dbReference>
<dbReference type="GO" id="GO:0050797">
    <property type="term" value="F:thymidylate synthase (FAD) activity"/>
    <property type="evidence" value="ECO:0007669"/>
    <property type="project" value="InterPro"/>
</dbReference>
<dbReference type="InterPro" id="IPR006141">
    <property type="entry name" value="Intein_N"/>
</dbReference>
<dbReference type="Gene3D" id="3.30.1360.170">
    <property type="match status" value="1"/>
</dbReference>
<accession>A0A4Z0F6S2</accession>
<dbReference type="GO" id="GO:0050660">
    <property type="term" value="F:flavin adenine dinucleotide binding"/>
    <property type="evidence" value="ECO:0007669"/>
    <property type="project" value="InterPro"/>
</dbReference>
<dbReference type="Pfam" id="PF02511">
    <property type="entry name" value="Thy1"/>
    <property type="match status" value="1"/>
</dbReference>
<dbReference type="GO" id="GO:0006231">
    <property type="term" value="P:dTMP biosynthetic process"/>
    <property type="evidence" value="ECO:0007669"/>
    <property type="project" value="InterPro"/>
</dbReference>
<evidence type="ECO:0000259" key="2">
    <source>
        <dbReference type="PROSITE" id="PS50819"/>
    </source>
</evidence>
<name>A0A4Z0F6S2_9GAMM</name>
<dbReference type="SUPFAM" id="SSF55608">
    <property type="entry name" value="Homing endonucleases"/>
    <property type="match status" value="1"/>
</dbReference>
<feature type="region of interest" description="Disordered" evidence="1">
    <location>
        <begin position="390"/>
        <end position="414"/>
    </location>
</feature>
<dbReference type="PROSITE" id="PS50819">
    <property type="entry name" value="INTEIN_ENDONUCLEASE"/>
    <property type="match status" value="1"/>
</dbReference>
<evidence type="ECO:0000313" key="3">
    <source>
        <dbReference type="EMBL" id="TFZ81648.1"/>
    </source>
</evidence>
<proteinExistence type="predicted"/>
<feature type="domain" description="DOD-type homing endonuclease" evidence="2">
    <location>
        <begin position="166"/>
        <end position="288"/>
    </location>
</feature>
<keyword evidence="4" id="KW-1185">Reference proteome</keyword>
<dbReference type="EMBL" id="SRIO01000018">
    <property type="protein sequence ID" value="TFZ81648.1"/>
    <property type="molecule type" value="Genomic_DNA"/>
</dbReference>
<sequence length="645" mass="73984">MTTISAEIVADSVAYYDEYPKVRSRITTVALKYPRFIHCFHPDTEFLSQIGDEYPRWRSFESIQEIGAKVAQYSPNGESLEFVYPYGAVKKQSSSLVVHKRKTFELAVTPEHRMFSLRRTTGNSWQPHVDTAIEWVGEYAAHRRIPQAGYLSEDSRSDVLKEEAALIAFYVADGHRPKTGNKVQFHFRKERKAEFVTRCLNTLGIEYTESRYDRDIVIKFDPPHWVDDCYCETEKKYPDFIWNMPSDVFCHFLEAVLLADGCVSNNEINTTSSIAANQLQILCTLNGKAMNIRSYKGGLFKQKIQDTNYVSFRSDKNSLEEIGYKGEVVCFSVPTSFLLVRYKGFAFVSGNCELMTHRVFSRNASSSRAIPVEKMIDFILADTARPVHWGKNQPGMQAREEHDEDVPGRGEVNQETGYQEYGRLTREEAWNSARDDAISWARRFHEAGYHKQIVNRLLEPFVHINVLVTATDWDNFFELRAHPDAQPEIRLLAHQIMDAMEASTPKRLNPGEWHLPFVTSQDKMKKSHHAFMTGIGKDEILRRISAARCARVSYKTFDGKVPSIEADLKLFDKLASGRPLHASPLEHQATPVIGHGLVEDPFTRENLFLTGDISANCRNFTDWMQYRAFWEAEVSRKEKGTEAIH</sequence>
<feature type="compositionally biased region" description="Basic and acidic residues" evidence="1">
    <location>
        <begin position="398"/>
        <end position="408"/>
    </location>
</feature>
<reference evidence="3 4" key="1">
    <citation type="journal article" date="2019" name="ISME J.">
        <title>Candidatus Macondimonas diazotrophica, a novel gammaproteobacterial genus dominating crude-oil-contaminated coastal sediments.</title>
        <authorList>
            <person name="Karthikeyan S."/>
            <person name="Konstantinidis K."/>
        </authorList>
    </citation>
    <scope>NUCLEOTIDE SEQUENCE [LARGE SCALE GENOMIC DNA]</scope>
    <source>
        <strain evidence="3 4">KTK01</strain>
    </source>
</reference>
<evidence type="ECO:0000256" key="1">
    <source>
        <dbReference type="SAM" id="MobiDB-lite"/>
    </source>
</evidence>
<protein>
    <recommendedName>
        <fullName evidence="2">DOD-type homing endonuclease domain-containing protein</fullName>
    </recommendedName>
</protein>
<evidence type="ECO:0000313" key="4">
    <source>
        <dbReference type="Proteomes" id="UP000297890"/>
    </source>
</evidence>
<dbReference type="InterPro" id="IPR004042">
    <property type="entry name" value="Intein_endonuc_central"/>
</dbReference>
<dbReference type="Gene3D" id="3.10.28.10">
    <property type="entry name" value="Homing endonucleases"/>
    <property type="match status" value="1"/>
</dbReference>
<dbReference type="RefSeq" id="WP_135282613.1">
    <property type="nucleotide sequence ID" value="NZ_SRIO01000018.1"/>
</dbReference>
<comment type="caution">
    <text evidence="3">The sequence shown here is derived from an EMBL/GenBank/DDBJ whole genome shotgun (WGS) entry which is preliminary data.</text>
</comment>
<dbReference type="InterPro" id="IPR036098">
    <property type="entry name" value="Thymidylate_synthase_ThyX_sf"/>
</dbReference>
<dbReference type="AlphaFoldDB" id="A0A4Z0F6S2"/>
<dbReference type="InterPro" id="IPR003669">
    <property type="entry name" value="Thymidylate_synthase_ThyX"/>
</dbReference>
<dbReference type="Proteomes" id="UP000297890">
    <property type="component" value="Unassembled WGS sequence"/>
</dbReference>
<dbReference type="SUPFAM" id="SSF69796">
    <property type="entry name" value="Thymidylate synthase-complementing protein Thy1"/>
    <property type="match status" value="1"/>
</dbReference>
<dbReference type="OrthoDB" id="9156729at2"/>